<feature type="compositionally biased region" description="Polar residues" evidence="1">
    <location>
        <begin position="757"/>
        <end position="767"/>
    </location>
</feature>
<evidence type="ECO:0000313" key="3">
    <source>
        <dbReference type="Proteomes" id="UP001470230"/>
    </source>
</evidence>
<feature type="compositionally biased region" description="Polar residues" evidence="1">
    <location>
        <begin position="778"/>
        <end position="804"/>
    </location>
</feature>
<sequence length="970" mass="109812">MRKKSDINGGSTSSHNSSFSMDDESLIVYFEEKQFFSAFYEFSQGSGPVKIWEYGNSNDAFMRFIVNTPPPDSAIPSLTNYSQRVTNVISKFEEQYYIALYSQVLDCQARGFARSVVLVVANPSPDIIKFVHEAYINKLTDIIDQIYQNSYNLFINEVQGYSLSLLKTADATNSPQLKSKLTELKLYLPSFGIDIDKIIKDEEKLQQKHNNDSTASDDKIEKENLVESNLTQKKFQLDIHGEIKDELFFTKIDNNLRLIEDITDFNYSIVYDLQDLIANLPMTETSAAIAAHIDIDLFRSLPPFNLSNSNFKKNSNLSSSSEDLENFKNSSSYFGDERIIAESLNNEKLLTNLSFATSNTKIDYNENTSPDKEATKKVMFATSLTPESYANTKKLRKNSSKEKGRDSTKRRSESSWIFRHKKPPLVPKPPSNRRYDLDYIYDFNYGGFKGRYSQLVTNILNTNYDMSVFTLQWLVKFKVFHYCAFTILSGGTLVILTTKQDTVHGKSLADRFSLLAPFSLIKEQKRKHRKKVTPEIETQNSLEIKVINDENEEEDNEDIFNDHYTESQIILVKDSVEPRECFKYSIVVTNHIKQSSVNSSDNSLDSKLSNLNEKQNKRKFPIVTTFSNKNENDQELLSVLDLATNVYRGDCCPDSSFVMNELGKEASLHLSDGGISGYQSTSQLDQMQLPQQPSNLTLKSSHSVSSSSSTFSPISNSKRKMKSSFNKQTVTSPPSPLSLTSSESPTRPSPQFVFDQISPTSKNSMQHQKSKNLKNAPLRSSSSSIITMCNPSSSTRQGSSNVNNDGYDPHLSPQNSMLINELENESEFSISETDSEFSTYTSLRRGIDIGTYSGTKHGRKSFRSSFLSDASSISNSNSMMLEGSESENLFILNMYSTINAVTARFVSKLAELSKSDNLPTREEILNETGFSAEDEPILKYWIYCYFNKQKCRPVLFNNRTTTGLTVILYK</sequence>
<feature type="compositionally biased region" description="Basic and acidic residues" evidence="1">
    <location>
        <begin position="399"/>
        <end position="413"/>
    </location>
</feature>
<evidence type="ECO:0000313" key="2">
    <source>
        <dbReference type="EMBL" id="KAK8894909.1"/>
    </source>
</evidence>
<reference evidence="2 3" key="1">
    <citation type="submission" date="2024-04" db="EMBL/GenBank/DDBJ databases">
        <title>Tritrichomonas musculus Genome.</title>
        <authorList>
            <person name="Alves-Ferreira E."/>
            <person name="Grigg M."/>
            <person name="Lorenzi H."/>
            <person name="Galac M."/>
        </authorList>
    </citation>
    <scope>NUCLEOTIDE SEQUENCE [LARGE SCALE GENOMIC DNA]</scope>
    <source>
        <strain evidence="2 3">EAF2021</strain>
    </source>
</reference>
<feature type="region of interest" description="Disordered" evidence="1">
    <location>
        <begin position="694"/>
        <end position="804"/>
    </location>
</feature>
<dbReference type="Proteomes" id="UP001470230">
    <property type="component" value="Unassembled WGS sequence"/>
</dbReference>
<feature type="compositionally biased region" description="Low complexity" evidence="1">
    <location>
        <begin position="737"/>
        <end position="750"/>
    </location>
</feature>
<protein>
    <submittedName>
        <fullName evidence="2">Uncharacterized protein</fullName>
    </submittedName>
</protein>
<feature type="compositionally biased region" description="Low complexity" evidence="1">
    <location>
        <begin position="700"/>
        <end position="716"/>
    </location>
</feature>
<proteinExistence type="predicted"/>
<comment type="caution">
    <text evidence="2">The sequence shown here is derived from an EMBL/GenBank/DDBJ whole genome shotgun (WGS) entry which is preliminary data.</text>
</comment>
<organism evidence="2 3">
    <name type="scientific">Tritrichomonas musculus</name>
    <dbReference type="NCBI Taxonomy" id="1915356"/>
    <lineage>
        <taxon>Eukaryota</taxon>
        <taxon>Metamonada</taxon>
        <taxon>Parabasalia</taxon>
        <taxon>Tritrichomonadida</taxon>
        <taxon>Tritrichomonadidae</taxon>
        <taxon>Tritrichomonas</taxon>
    </lineage>
</organism>
<feature type="region of interest" description="Disordered" evidence="1">
    <location>
        <begin position="391"/>
        <end position="414"/>
    </location>
</feature>
<accession>A0ABR2KUV9</accession>
<dbReference type="EMBL" id="JAPFFF010000003">
    <property type="protein sequence ID" value="KAK8894909.1"/>
    <property type="molecule type" value="Genomic_DNA"/>
</dbReference>
<evidence type="ECO:0000256" key="1">
    <source>
        <dbReference type="SAM" id="MobiDB-lite"/>
    </source>
</evidence>
<gene>
    <name evidence="2" type="ORF">M9Y10_023350</name>
</gene>
<keyword evidence="3" id="KW-1185">Reference proteome</keyword>
<name>A0ABR2KUV9_9EUKA</name>